<dbReference type="EMBL" id="PCXP01000002">
    <property type="protein sequence ID" value="PIR42088.1"/>
    <property type="molecule type" value="Genomic_DNA"/>
</dbReference>
<comment type="caution">
    <text evidence="1">The sequence shown here is derived from an EMBL/GenBank/DDBJ whole genome shotgun (WGS) entry which is preliminary data.</text>
</comment>
<name>A0A2H0R6E5_9BACT</name>
<accession>A0A2H0R6E5</accession>
<sequence length="236" mass="27137">MPSGMIFGGNNHPTIAKLDPKKIKLIVFRILIKSHLIPDFVPVVPARIDTDSFISIIPGEKILESVEEAWFGPLFISLRKKYFLIGAKIAEIRDDKRSDLRFTFCHKDNLKSESHPNFEKFRNKLNNFMIKTLALNLWSTEVFMNPYFLKEENGNYSTKSSVLLFNCHGRRPCLDSDGNQIEVYEKKGKDEFGKGIGPKVPITSISSFFDIDSNNNLKIFYPFPPDEEENEKEILN</sequence>
<organism evidence="1 2">
    <name type="scientific">Candidatus Yanofskybacteria bacterium CG10_big_fil_rev_8_21_14_0_10_37_15</name>
    <dbReference type="NCBI Taxonomy" id="1975097"/>
    <lineage>
        <taxon>Bacteria</taxon>
        <taxon>Candidatus Yanofskyibacteriota</taxon>
    </lineage>
</organism>
<reference evidence="1 2" key="1">
    <citation type="submission" date="2017-09" db="EMBL/GenBank/DDBJ databases">
        <title>Depth-based differentiation of microbial function through sediment-hosted aquifers and enrichment of novel symbionts in the deep terrestrial subsurface.</title>
        <authorList>
            <person name="Probst A.J."/>
            <person name="Ladd B."/>
            <person name="Jarett J.K."/>
            <person name="Geller-Mcgrath D.E."/>
            <person name="Sieber C.M."/>
            <person name="Emerson J.B."/>
            <person name="Anantharaman K."/>
            <person name="Thomas B.C."/>
            <person name="Malmstrom R."/>
            <person name="Stieglmeier M."/>
            <person name="Klingl A."/>
            <person name="Woyke T."/>
            <person name="Ryan C.M."/>
            <person name="Banfield J.F."/>
        </authorList>
    </citation>
    <scope>NUCLEOTIDE SEQUENCE [LARGE SCALE GENOMIC DNA]</scope>
    <source>
        <strain evidence="1">CG10_big_fil_rev_8_21_14_0_10_37_15</strain>
    </source>
</reference>
<gene>
    <name evidence="1" type="ORF">COV30_00080</name>
</gene>
<dbReference type="Proteomes" id="UP000230208">
    <property type="component" value="Unassembled WGS sequence"/>
</dbReference>
<proteinExistence type="predicted"/>
<evidence type="ECO:0000313" key="1">
    <source>
        <dbReference type="EMBL" id="PIR42088.1"/>
    </source>
</evidence>
<dbReference type="AlphaFoldDB" id="A0A2H0R6E5"/>
<protein>
    <submittedName>
        <fullName evidence="1">Uncharacterized protein</fullName>
    </submittedName>
</protein>
<evidence type="ECO:0000313" key="2">
    <source>
        <dbReference type="Proteomes" id="UP000230208"/>
    </source>
</evidence>